<dbReference type="SUPFAM" id="SSF102405">
    <property type="entry name" value="MCP/YpsA-like"/>
    <property type="match status" value="1"/>
</dbReference>
<dbReference type="OrthoDB" id="9801098at2"/>
<dbReference type="Proteomes" id="UP000035444">
    <property type="component" value="Unassembled WGS sequence"/>
</dbReference>
<gene>
    <name evidence="4" type="ORF">WH96_13955</name>
</gene>
<dbReference type="InterPro" id="IPR005269">
    <property type="entry name" value="LOG"/>
</dbReference>
<dbReference type="GO" id="GO:0009691">
    <property type="term" value="P:cytokinin biosynthetic process"/>
    <property type="evidence" value="ECO:0007669"/>
    <property type="project" value="UniProtKB-UniRule"/>
</dbReference>
<dbReference type="EMBL" id="LAQL01000008">
    <property type="protein sequence ID" value="KLN60275.1"/>
    <property type="molecule type" value="Genomic_DNA"/>
</dbReference>
<dbReference type="InterPro" id="IPR031100">
    <property type="entry name" value="LOG_fam"/>
</dbReference>
<comment type="catalytic activity">
    <reaction evidence="1">
        <text>AMP + H2O = D-ribose 5-phosphate + adenine</text>
        <dbReference type="Rhea" id="RHEA:20129"/>
        <dbReference type="ChEBI" id="CHEBI:15377"/>
        <dbReference type="ChEBI" id="CHEBI:16708"/>
        <dbReference type="ChEBI" id="CHEBI:78346"/>
        <dbReference type="ChEBI" id="CHEBI:456215"/>
        <dbReference type="EC" id="3.2.2.4"/>
    </reaction>
</comment>
<proteinExistence type="inferred from homology"/>
<comment type="similarity">
    <text evidence="2 3">Belongs to the LOG family.</text>
</comment>
<accession>A0A0H2MU79</accession>
<dbReference type="AlphaFoldDB" id="A0A0H2MU79"/>
<dbReference type="GO" id="GO:0005829">
    <property type="term" value="C:cytosol"/>
    <property type="evidence" value="ECO:0007669"/>
    <property type="project" value="TreeGrafter"/>
</dbReference>
<dbReference type="RefSeq" id="WP_047764806.1">
    <property type="nucleotide sequence ID" value="NZ_LAQL01000008.1"/>
</dbReference>
<sequence>MTKIKSICVYCGSSNAVSEKHLTSANQLGKLAAENNIEIIYGGGRVGSMGRVADGALAHSGKVTGIIPEYLDKFEVGHKEVNELIVVDSMHTRKMAMFERSDAFCILPGGLGTLDEFFEIATWKQLGMHDKPIIIINLENFWTPLLELINHQISAGYLRQNPADIYSVVNSIDDVFTQIQSMPESHIKADIKLL</sequence>
<dbReference type="PANTHER" id="PTHR31223">
    <property type="entry name" value="LOG FAMILY PROTEIN YJL055W"/>
    <property type="match status" value="1"/>
</dbReference>
<dbReference type="STRING" id="1489064.WH96_13955"/>
<evidence type="ECO:0000313" key="5">
    <source>
        <dbReference type="Proteomes" id="UP000035444"/>
    </source>
</evidence>
<dbReference type="GO" id="GO:0008714">
    <property type="term" value="F:AMP nucleosidase activity"/>
    <property type="evidence" value="ECO:0007669"/>
    <property type="project" value="UniProtKB-EC"/>
</dbReference>
<dbReference type="PATRIC" id="fig|1489064.4.peg.4136"/>
<evidence type="ECO:0000256" key="2">
    <source>
        <dbReference type="ARBA" id="ARBA00006763"/>
    </source>
</evidence>
<keyword evidence="5" id="KW-1185">Reference proteome</keyword>
<reference evidence="4 5" key="1">
    <citation type="submission" date="2015-03" db="EMBL/GenBank/DDBJ databases">
        <title>Genome Sequence of Kiloniella spongiae MEBiC09566, isolated from a marine sponge.</title>
        <authorList>
            <person name="Shao Z."/>
            <person name="Wang L."/>
            <person name="Li X."/>
        </authorList>
    </citation>
    <scope>NUCLEOTIDE SEQUENCE [LARGE SCALE GENOMIC DNA]</scope>
    <source>
        <strain evidence="4 5">MEBiC09566</strain>
    </source>
</reference>
<protein>
    <recommendedName>
        <fullName evidence="3">Cytokinin riboside 5'-monophosphate phosphoribohydrolase</fullName>
        <ecNumber evidence="3">3.2.2.n1</ecNumber>
    </recommendedName>
</protein>
<dbReference type="PANTHER" id="PTHR31223:SF70">
    <property type="entry name" value="LOG FAMILY PROTEIN YJL055W"/>
    <property type="match status" value="1"/>
</dbReference>
<organism evidence="4 5">
    <name type="scientific">Kiloniella spongiae</name>
    <dbReference type="NCBI Taxonomy" id="1489064"/>
    <lineage>
        <taxon>Bacteria</taxon>
        <taxon>Pseudomonadati</taxon>
        <taxon>Pseudomonadota</taxon>
        <taxon>Alphaproteobacteria</taxon>
        <taxon>Rhodospirillales</taxon>
        <taxon>Kiloniellaceae</taxon>
        <taxon>Kiloniella</taxon>
    </lineage>
</organism>
<name>A0A0H2MU79_9PROT</name>
<keyword evidence="3" id="KW-0203">Cytokinin biosynthesis</keyword>
<dbReference type="NCBIfam" id="TIGR00730">
    <property type="entry name" value="Rossman fold protein, TIGR00730 family"/>
    <property type="match status" value="1"/>
</dbReference>
<evidence type="ECO:0000313" key="4">
    <source>
        <dbReference type="EMBL" id="KLN60275.1"/>
    </source>
</evidence>
<evidence type="ECO:0000256" key="1">
    <source>
        <dbReference type="ARBA" id="ARBA00000274"/>
    </source>
</evidence>
<comment type="caution">
    <text evidence="4">The sequence shown here is derived from an EMBL/GenBank/DDBJ whole genome shotgun (WGS) entry which is preliminary data.</text>
</comment>
<dbReference type="Pfam" id="PF03641">
    <property type="entry name" value="Lysine_decarbox"/>
    <property type="match status" value="1"/>
</dbReference>
<evidence type="ECO:0000256" key="3">
    <source>
        <dbReference type="RuleBase" id="RU363015"/>
    </source>
</evidence>
<dbReference type="Gene3D" id="3.40.50.450">
    <property type="match status" value="1"/>
</dbReference>
<dbReference type="EC" id="3.2.2.n1" evidence="3"/>
<keyword evidence="3" id="KW-0378">Hydrolase</keyword>